<keyword evidence="2" id="KW-1185">Reference proteome</keyword>
<dbReference type="AlphaFoldDB" id="A0A3N9UN30"/>
<dbReference type="EMBL" id="RRCT01000023">
    <property type="protein sequence ID" value="RQW73296.1"/>
    <property type="molecule type" value="Genomic_DNA"/>
</dbReference>
<dbReference type="Proteomes" id="UP000274033">
    <property type="component" value="Unassembled WGS sequence"/>
</dbReference>
<dbReference type="OrthoDB" id="9869098at2"/>
<sequence>MYHQSNEYNAETCLDLALNLLIQVGKLQKIVVHKMIKEDNYKELYELLENGYAKGKSLTLYRPLRFTSINCLSEALLYLVDLQILEHTETLTIIEAESYVGVFKLLERRIQQYTLLYCQKKAT</sequence>
<comment type="caution">
    <text evidence="1">The sequence shown here is derived from an EMBL/GenBank/DDBJ whole genome shotgun (WGS) entry which is preliminary data.</text>
</comment>
<accession>A0A3N9UN30</accession>
<evidence type="ECO:0000313" key="1">
    <source>
        <dbReference type="EMBL" id="RQW73296.1"/>
    </source>
</evidence>
<proteinExistence type="predicted"/>
<dbReference type="RefSeq" id="WP_124766590.1">
    <property type="nucleotide sequence ID" value="NZ_JAFBDY010000021.1"/>
</dbReference>
<name>A0A3N9UN30_9BACI</name>
<protein>
    <submittedName>
        <fullName evidence="1">Uncharacterized protein</fullName>
    </submittedName>
</protein>
<organism evidence="1 2">
    <name type="scientific">Lysinibacillus composti</name>
    <dbReference type="NCBI Taxonomy" id="720633"/>
    <lineage>
        <taxon>Bacteria</taxon>
        <taxon>Bacillati</taxon>
        <taxon>Bacillota</taxon>
        <taxon>Bacilli</taxon>
        <taxon>Bacillales</taxon>
        <taxon>Bacillaceae</taxon>
        <taxon>Lysinibacillus</taxon>
    </lineage>
</organism>
<gene>
    <name evidence="1" type="ORF">EBB45_17240</name>
</gene>
<reference evidence="1 2" key="1">
    <citation type="journal article" date="2013" name="J. Microbiol.">
        <title>Lysinibacillus chungkukjangi sp. nov., isolated from Chungkukjang, Korean fermented soybean food.</title>
        <authorList>
            <person name="Kim S.J."/>
            <person name="Jang Y.H."/>
            <person name="Hamada M."/>
            <person name="Ahn J.H."/>
            <person name="Weon H.Y."/>
            <person name="Suzuki K."/>
            <person name="Whang K.S."/>
            <person name="Kwon S.W."/>
        </authorList>
    </citation>
    <scope>NUCLEOTIDE SEQUENCE [LARGE SCALE GENOMIC DNA]</scope>
    <source>
        <strain evidence="1 2">MCCC 1A12701</strain>
    </source>
</reference>
<evidence type="ECO:0000313" key="2">
    <source>
        <dbReference type="Proteomes" id="UP000274033"/>
    </source>
</evidence>